<proteinExistence type="inferred from homology"/>
<dbReference type="GO" id="GO:0016787">
    <property type="term" value="F:hydrolase activity"/>
    <property type="evidence" value="ECO:0007669"/>
    <property type="project" value="UniProtKB-KW"/>
</dbReference>
<feature type="compositionally biased region" description="Basic residues" evidence="2">
    <location>
        <begin position="44"/>
        <end position="62"/>
    </location>
</feature>
<feature type="compositionally biased region" description="Basic and acidic residues" evidence="2">
    <location>
        <begin position="556"/>
        <end position="585"/>
    </location>
</feature>
<dbReference type="EC" id="5.6.2.3" evidence="1"/>
<reference evidence="6 7" key="1">
    <citation type="submission" date="2019-07" db="EMBL/GenBank/DDBJ databases">
        <title>Draft genome assembly of a fouling barnacle, Amphibalanus amphitrite (Darwin, 1854): The first reference genome for Thecostraca.</title>
        <authorList>
            <person name="Kim W."/>
        </authorList>
    </citation>
    <scope>NUCLEOTIDE SEQUENCE [LARGE SCALE GENOMIC DNA]</scope>
    <source>
        <strain evidence="6">SNU_AA5</strain>
        <tissue evidence="6">Soma without cirri and trophi</tissue>
    </source>
</reference>
<dbReference type="OrthoDB" id="6375850at2759"/>
<evidence type="ECO:0000256" key="2">
    <source>
        <dbReference type="SAM" id="MobiDB-lite"/>
    </source>
</evidence>
<dbReference type="InterPro" id="IPR005135">
    <property type="entry name" value="Endo/exonuclease/phosphatase"/>
</dbReference>
<dbReference type="Gene3D" id="3.40.50.300">
    <property type="entry name" value="P-loop containing nucleotide triphosphate hydrolases"/>
    <property type="match status" value="1"/>
</dbReference>
<dbReference type="Pfam" id="PF05970">
    <property type="entry name" value="PIF1"/>
    <property type="match status" value="1"/>
</dbReference>
<protein>
    <recommendedName>
        <fullName evidence="1">ATP-dependent DNA helicase</fullName>
        <ecNumber evidence="1">5.6.2.3</ecNumber>
    </recommendedName>
</protein>
<dbReference type="InterPro" id="IPR010285">
    <property type="entry name" value="DNA_helicase_pif1-like_DEAD"/>
</dbReference>
<dbReference type="GO" id="GO:0000723">
    <property type="term" value="P:telomere maintenance"/>
    <property type="evidence" value="ECO:0007669"/>
    <property type="project" value="InterPro"/>
</dbReference>
<dbReference type="GO" id="GO:0043139">
    <property type="term" value="F:5'-3' DNA helicase activity"/>
    <property type="evidence" value="ECO:0007669"/>
    <property type="project" value="UniProtKB-EC"/>
</dbReference>
<keyword evidence="1" id="KW-0378">Hydrolase</keyword>
<feature type="compositionally biased region" description="Basic and acidic residues" evidence="2">
    <location>
        <begin position="533"/>
        <end position="545"/>
    </location>
</feature>
<comment type="cofactor">
    <cofactor evidence="1">
        <name>Mg(2+)</name>
        <dbReference type="ChEBI" id="CHEBI:18420"/>
    </cofactor>
</comment>
<evidence type="ECO:0000313" key="6">
    <source>
        <dbReference type="EMBL" id="KAF0299097.1"/>
    </source>
</evidence>
<feature type="domain" description="Endonuclease/exonuclease/phosphatase" evidence="3">
    <location>
        <begin position="76"/>
        <end position="152"/>
    </location>
</feature>
<evidence type="ECO:0000313" key="7">
    <source>
        <dbReference type="Proteomes" id="UP000440578"/>
    </source>
</evidence>
<keyword evidence="1" id="KW-0067">ATP-binding</keyword>
<keyword evidence="7" id="KW-1185">Reference proteome</keyword>
<feature type="region of interest" description="Disordered" evidence="2">
    <location>
        <begin position="497"/>
        <end position="599"/>
    </location>
</feature>
<organism evidence="6 7">
    <name type="scientific">Amphibalanus amphitrite</name>
    <name type="common">Striped barnacle</name>
    <name type="synonym">Balanus amphitrite</name>
    <dbReference type="NCBI Taxonomy" id="1232801"/>
    <lineage>
        <taxon>Eukaryota</taxon>
        <taxon>Metazoa</taxon>
        <taxon>Ecdysozoa</taxon>
        <taxon>Arthropoda</taxon>
        <taxon>Crustacea</taxon>
        <taxon>Multicrustacea</taxon>
        <taxon>Cirripedia</taxon>
        <taxon>Thoracica</taxon>
        <taxon>Thoracicalcarea</taxon>
        <taxon>Balanomorpha</taxon>
        <taxon>Balanoidea</taxon>
        <taxon>Balanidae</taxon>
        <taxon>Amphibalaninae</taxon>
        <taxon>Amphibalanus</taxon>
    </lineage>
</organism>
<dbReference type="GO" id="GO:0005524">
    <property type="term" value="F:ATP binding"/>
    <property type="evidence" value="ECO:0007669"/>
    <property type="project" value="UniProtKB-KW"/>
</dbReference>
<comment type="catalytic activity">
    <reaction evidence="1">
        <text>ATP + H2O = ADP + phosphate + H(+)</text>
        <dbReference type="Rhea" id="RHEA:13065"/>
        <dbReference type="ChEBI" id="CHEBI:15377"/>
        <dbReference type="ChEBI" id="CHEBI:15378"/>
        <dbReference type="ChEBI" id="CHEBI:30616"/>
        <dbReference type="ChEBI" id="CHEBI:43474"/>
        <dbReference type="ChEBI" id="CHEBI:456216"/>
        <dbReference type="EC" id="5.6.2.3"/>
    </reaction>
</comment>
<evidence type="ECO:0000259" key="4">
    <source>
        <dbReference type="Pfam" id="PF05970"/>
    </source>
</evidence>
<evidence type="ECO:0000259" key="5">
    <source>
        <dbReference type="Pfam" id="PF14214"/>
    </source>
</evidence>
<evidence type="ECO:0000259" key="3">
    <source>
        <dbReference type="Pfam" id="PF03372"/>
    </source>
</evidence>
<dbReference type="InterPro" id="IPR025476">
    <property type="entry name" value="Helitron_helicase-like"/>
</dbReference>
<dbReference type="Pfam" id="PF14214">
    <property type="entry name" value="Helitron_like_N"/>
    <property type="match status" value="1"/>
</dbReference>
<keyword evidence="1" id="KW-0547">Nucleotide-binding</keyword>
<feature type="region of interest" description="Disordered" evidence="2">
    <location>
        <begin position="349"/>
        <end position="436"/>
    </location>
</feature>
<feature type="compositionally biased region" description="Low complexity" evidence="2">
    <location>
        <begin position="391"/>
        <end position="408"/>
    </location>
</feature>
<sequence length="1504" mass="164631">MVLVIRPSADPGDVTSVVRGGPVPRPADLSSAPVGGRPAERRSGGRRPQRRGARGRGSRRGSRPTSASRGLRIGALNVQSLRPKLPELSEVLHGQRYDIVLLSETWLKPTVPNRLLVIPGYSVHREDRPDGRGYGGVAVVAREDLTVTPLKPATQRPPDSRLETIWSLVRADRGRQLVLCSLYRPPRYTVTALDADFRDLETQVRYCISVYGNGTKKNMVRVQKILNFAAKVIFGRRKFDHEADLRERLGWLEAQQLADHSTLCLAHRVLRRGEPHSLAAVLHRNEEGPSGTAAATEQPPTALAPDIPIAGPSGTAAATEQPPTALAPAIPIAGPSGTAAATEQPPTALAPAIPIAGPSGTATATEQPPTALAPDIPIAGPSGTATATEQPPTALAPAIPIAGPSGTATATEQPPTALAPDIPISGPSGTAATAERPPTALAPAIPIAGPSGTAATAERPPTALAPAIPIAGPSGTAATAERPPTALAPAIPIAAREAETPSQRQARLAANAERLSQAREAKTPSQRQARLAADVERHSQAREAETPSQRQARLAADAEQHAQAREVETAAERQARLAADAEQHAQARRRQNAEQQAERAAYLRDRRAALRLAHPEQLGRHYSPETFAMPAALNIGRMEHVCGFCGALRWAKEAPGSCCSKGKVAPPFHPPPPPELAELFTTNSPLHREFMTNIRRYNCAFQLASMGCKEVRQPGWNPNFTIQGNVCHFIGSLLPADGAQAKFMQIYFLDDQLAARTGLFEGLNEDVLRLLEQVLQRCNVYIQSLLPAKQMLDALPDQRCRIVMTEQRRPLSEHERRFNLPACREVAVLMPNEPVGRRDIILQHRDGAVRRIDEFHRSYDPLHYVLLHPLGTDGWSLAMKQELAVTARQYYAFHLRYRPGHFNILPRGRRLFQQLLVDAEVKVEADRLNYIRTHQDGLNGFRAESIRGIRDALEAGEQAGRTVGRVVLPASFTGGPRYMMAKLQDCLTYVREFGGADFFVTVTCDLHWPEIVDTVQQQFPGDQASDHPDIVSQVFHLKMRGLLHLLRGGVLGRVRAIMHTIEWQKRDRPRLDSRWVVPYNPFLLRALKAHVNVEVISHSTSCVKYVVKYVQKGSDQSTYAVVTEDGELDEVATYQHSRYLGSMEASWRLLDLPIHEHHPAVEQLDLHLSDDDRRLQFRNDANLEAVLQNQRASKLTAFFQLCAADEFARTLLYTEMPKHYTWSTGTTRWQRRKRGAPHPTEPGLFTTDTLARIFTTTPRAGELFFLRLLLMRVPGPTSFLDLRTVDGEVLPTMQQACSARGLLEDGEHWDRALAEATTSGYPNRLWLLFAIILTEGGATCDPVRLWAAHQPAMSEDITHRQELLRAAGRPCMSAEEIQLETLRRVGLCLQRLCGRTVGSFGLPEPPAGPVAAEAEPDFALDQQQAYLAENEHLLTADQRVVYDEVVRRLTDGTGGAIFLQAPGGCGKTFLENVLLAKVRSQGAVAVAVATSGIAACLLDGGTVS</sequence>
<gene>
    <name evidence="6" type="primary">ttn-1_1</name>
    <name evidence="6" type="ORF">FJT64_003645</name>
</gene>
<keyword evidence="1" id="KW-0227">DNA damage</keyword>
<name>A0A6A4VSJ1_AMPAM</name>
<dbReference type="GO" id="GO:0006310">
    <property type="term" value="P:DNA recombination"/>
    <property type="evidence" value="ECO:0007669"/>
    <property type="project" value="UniProtKB-KW"/>
</dbReference>
<keyword evidence="1" id="KW-0233">DNA recombination</keyword>
<evidence type="ECO:0000256" key="1">
    <source>
        <dbReference type="RuleBase" id="RU363044"/>
    </source>
</evidence>
<dbReference type="PANTHER" id="PTHR45786">
    <property type="entry name" value="DNA BINDING PROTEIN-LIKE"/>
    <property type="match status" value="1"/>
</dbReference>
<dbReference type="Pfam" id="PF03372">
    <property type="entry name" value="Exo_endo_phos"/>
    <property type="match status" value="1"/>
</dbReference>
<feature type="domain" description="DNA helicase Pif1-like DEAD-box helicase" evidence="4">
    <location>
        <begin position="1434"/>
        <end position="1503"/>
    </location>
</feature>
<dbReference type="Proteomes" id="UP000440578">
    <property type="component" value="Unassembled WGS sequence"/>
</dbReference>
<comment type="similarity">
    <text evidence="1">Belongs to the helicase family.</text>
</comment>
<feature type="region of interest" description="Disordered" evidence="2">
    <location>
        <begin position="1"/>
        <end position="72"/>
    </location>
</feature>
<dbReference type="EMBL" id="VIIS01001394">
    <property type="protein sequence ID" value="KAF0299097.1"/>
    <property type="molecule type" value="Genomic_DNA"/>
</dbReference>
<feature type="domain" description="Helitron helicase-like" evidence="5">
    <location>
        <begin position="890"/>
        <end position="1067"/>
    </location>
</feature>
<feature type="compositionally biased region" description="Low complexity" evidence="2">
    <location>
        <begin position="349"/>
        <end position="362"/>
    </location>
</feature>
<feature type="region of interest" description="Disordered" evidence="2">
    <location>
        <begin position="286"/>
        <end position="321"/>
    </location>
</feature>
<dbReference type="InterPro" id="IPR036691">
    <property type="entry name" value="Endo/exonu/phosph_ase_sf"/>
</dbReference>
<comment type="caution">
    <text evidence="6">The sequence shown here is derived from an EMBL/GenBank/DDBJ whole genome shotgun (WGS) entry which is preliminary data.</text>
</comment>
<accession>A0A6A4VSJ1</accession>
<dbReference type="Gene3D" id="3.60.10.10">
    <property type="entry name" value="Endonuclease/exonuclease/phosphatase"/>
    <property type="match status" value="1"/>
</dbReference>
<keyword evidence="1" id="KW-0234">DNA repair</keyword>
<dbReference type="PANTHER" id="PTHR45786:SF74">
    <property type="entry name" value="ATP-DEPENDENT DNA HELICASE"/>
    <property type="match status" value="1"/>
</dbReference>
<dbReference type="SUPFAM" id="SSF56219">
    <property type="entry name" value="DNase I-like"/>
    <property type="match status" value="1"/>
</dbReference>
<keyword evidence="1" id="KW-0347">Helicase</keyword>
<dbReference type="GO" id="GO:0006281">
    <property type="term" value="P:DNA repair"/>
    <property type="evidence" value="ECO:0007669"/>
    <property type="project" value="UniProtKB-KW"/>
</dbReference>
<dbReference type="InterPro" id="IPR027417">
    <property type="entry name" value="P-loop_NTPase"/>
</dbReference>